<name>A0A1D2NEL2_ORCCI</name>
<sequence length="93" mass="10209">MKFLKFLSFFLIIMIGIGGSLADVTGNNEYYNPQQANGRQPKHHAPDTVNAAVNLVSVEVSVSASVLDSVIDDGALKQRKRILELSTNQLTYE</sequence>
<dbReference type="EMBL" id="LJIJ01000066">
    <property type="protein sequence ID" value="ODN03679.1"/>
    <property type="molecule type" value="Genomic_DNA"/>
</dbReference>
<gene>
    <name evidence="2" type="ORF">Ocin01_02996</name>
</gene>
<evidence type="ECO:0000256" key="1">
    <source>
        <dbReference type="SAM" id="SignalP"/>
    </source>
</evidence>
<feature type="chain" id="PRO_5008905454" evidence="1">
    <location>
        <begin position="23"/>
        <end position="93"/>
    </location>
</feature>
<comment type="caution">
    <text evidence="2">The sequence shown here is derived from an EMBL/GenBank/DDBJ whole genome shotgun (WGS) entry which is preliminary data.</text>
</comment>
<reference evidence="2 3" key="1">
    <citation type="journal article" date="2016" name="Genome Biol. Evol.">
        <title>Gene Family Evolution Reflects Adaptation to Soil Environmental Stressors in the Genome of the Collembolan Orchesella cincta.</title>
        <authorList>
            <person name="Faddeeva-Vakhrusheva A."/>
            <person name="Derks M.F."/>
            <person name="Anvar S.Y."/>
            <person name="Agamennone V."/>
            <person name="Suring W."/>
            <person name="Smit S."/>
            <person name="van Straalen N.M."/>
            <person name="Roelofs D."/>
        </authorList>
    </citation>
    <scope>NUCLEOTIDE SEQUENCE [LARGE SCALE GENOMIC DNA]</scope>
    <source>
        <tissue evidence="2">Mixed pool</tissue>
    </source>
</reference>
<evidence type="ECO:0000313" key="2">
    <source>
        <dbReference type="EMBL" id="ODN03679.1"/>
    </source>
</evidence>
<accession>A0A1D2NEL2</accession>
<protein>
    <submittedName>
        <fullName evidence="2">Uncharacterized protein</fullName>
    </submittedName>
</protein>
<dbReference type="AlphaFoldDB" id="A0A1D2NEL2"/>
<organism evidence="2 3">
    <name type="scientific">Orchesella cincta</name>
    <name type="common">Springtail</name>
    <name type="synonym">Podura cincta</name>
    <dbReference type="NCBI Taxonomy" id="48709"/>
    <lineage>
        <taxon>Eukaryota</taxon>
        <taxon>Metazoa</taxon>
        <taxon>Ecdysozoa</taxon>
        <taxon>Arthropoda</taxon>
        <taxon>Hexapoda</taxon>
        <taxon>Collembola</taxon>
        <taxon>Entomobryomorpha</taxon>
        <taxon>Entomobryoidea</taxon>
        <taxon>Orchesellidae</taxon>
        <taxon>Orchesellinae</taxon>
        <taxon>Orchesella</taxon>
    </lineage>
</organism>
<proteinExistence type="predicted"/>
<keyword evidence="1" id="KW-0732">Signal</keyword>
<evidence type="ECO:0000313" key="3">
    <source>
        <dbReference type="Proteomes" id="UP000094527"/>
    </source>
</evidence>
<feature type="signal peptide" evidence="1">
    <location>
        <begin position="1"/>
        <end position="22"/>
    </location>
</feature>
<dbReference type="Proteomes" id="UP000094527">
    <property type="component" value="Unassembled WGS sequence"/>
</dbReference>
<keyword evidence="3" id="KW-1185">Reference proteome</keyword>